<comment type="caution">
    <text evidence="1">The sequence shown here is derived from an EMBL/GenBank/DDBJ whole genome shotgun (WGS) entry which is preliminary data.</text>
</comment>
<organism evidence="1 2">
    <name type="scientific">Melipona bicolor</name>
    <dbReference type="NCBI Taxonomy" id="60889"/>
    <lineage>
        <taxon>Eukaryota</taxon>
        <taxon>Metazoa</taxon>
        <taxon>Ecdysozoa</taxon>
        <taxon>Arthropoda</taxon>
        <taxon>Hexapoda</taxon>
        <taxon>Insecta</taxon>
        <taxon>Pterygota</taxon>
        <taxon>Neoptera</taxon>
        <taxon>Endopterygota</taxon>
        <taxon>Hymenoptera</taxon>
        <taxon>Apocrita</taxon>
        <taxon>Aculeata</taxon>
        <taxon>Apoidea</taxon>
        <taxon>Anthophila</taxon>
        <taxon>Apidae</taxon>
        <taxon>Melipona</taxon>
    </lineage>
</organism>
<proteinExistence type="predicted"/>
<evidence type="ECO:0000313" key="1">
    <source>
        <dbReference type="EMBL" id="KAK1118692.1"/>
    </source>
</evidence>
<keyword evidence="2" id="KW-1185">Reference proteome</keyword>
<reference evidence="1" key="1">
    <citation type="submission" date="2021-10" db="EMBL/GenBank/DDBJ databases">
        <title>Melipona bicolor Genome sequencing and assembly.</title>
        <authorList>
            <person name="Araujo N.S."/>
            <person name="Arias M.C."/>
        </authorList>
    </citation>
    <scope>NUCLEOTIDE SEQUENCE</scope>
    <source>
        <strain evidence="1">USP_2M_L1-L4_2017</strain>
        <tissue evidence="1">Whole body</tissue>
    </source>
</reference>
<dbReference type="AlphaFoldDB" id="A0AA40FGN9"/>
<evidence type="ECO:0000313" key="2">
    <source>
        <dbReference type="Proteomes" id="UP001177670"/>
    </source>
</evidence>
<protein>
    <submittedName>
        <fullName evidence="1">Uncharacterized protein</fullName>
    </submittedName>
</protein>
<dbReference type="EMBL" id="JAHYIQ010000042">
    <property type="protein sequence ID" value="KAK1118692.1"/>
    <property type="molecule type" value="Genomic_DNA"/>
</dbReference>
<accession>A0AA40FGN9</accession>
<name>A0AA40FGN9_9HYME</name>
<gene>
    <name evidence="1" type="ORF">K0M31_014993</name>
</gene>
<sequence length="156" mass="17382">MPVDTSAARCDTSLTVTKPLTSAKKRTDVVLVFSRITDRIQLCDEILEFVIDQSRSTFNRALQGYQSCCRDDRNAIFNNKPLTLRDVFLSLCKDYLSPLAAGMRHSLLVVGSLGPTSASIHHLYFSPGNNPVRGPMFVKSMHHCLKARRDSVHATT</sequence>
<dbReference type="Proteomes" id="UP001177670">
    <property type="component" value="Unassembled WGS sequence"/>
</dbReference>